<reference evidence="4 5" key="1">
    <citation type="journal article" date="2023" name="Commun. Biol.">
        <title>Genome analysis of Parmales, the sister group of diatoms, reveals the evolutionary specialization of diatoms from phago-mixotrophs to photoautotrophs.</title>
        <authorList>
            <person name="Ban H."/>
            <person name="Sato S."/>
            <person name="Yoshikawa S."/>
            <person name="Yamada K."/>
            <person name="Nakamura Y."/>
            <person name="Ichinomiya M."/>
            <person name="Sato N."/>
            <person name="Blanc-Mathieu R."/>
            <person name="Endo H."/>
            <person name="Kuwata A."/>
            <person name="Ogata H."/>
        </authorList>
    </citation>
    <scope>NUCLEOTIDE SEQUENCE [LARGE SCALE GENOMIC DNA]</scope>
</reference>
<name>A0ABQ6NBH6_9STRA</name>
<evidence type="ECO:0000256" key="3">
    <source>
        <dbReference type="SAM" id="Phobius"/>
    </source>
</evidence>
<feature type="transmembrane region" description="Helical" evidence="3">
    <location>
        <begin position="156"/>
        <end position="174"/>
    </location>
</feature>
<dbReference type="Proteomes" id="UP001165060">
    <property type="component" value="Unassembled WGS sequence"/>
</dbReference>
<keyword evidence="1" id="KW-0433">Leucine-rich repeat</keyword>
<protein>
    <submittedName>
        <fullName evidence="4">Uncharacterized protein</fullName>
    </submittedName>
</protein>
<dbReference type="PANTHER" id="PTHR45617:SF181">
    <property type="entry name" value="LP04042P"/>
    <property type="match status" value="1"/>
</dbReference>
<dbReference type="SMART" id="SM00369">
    <property type="entry name" value="LRR_TYP"/>
    <property type="match status" value="5"/>
</dbReference>
<keyword evidence="3" id="KW-0812">Transmembrane</keyword>
<dbReference type="InterPro" id="IPR003591">
    <property type="entry name" value="Leu-rich_rpt_typical-subtyp"/>
</dbReference>
<comment type="caution">
    <text evidence="4">The sequence shown here is derived from an EMBL/GenBank/DDBJ whole genome shotgun (WGS) entry which is preliminary data.</text>
</comment>
<keyword evidence="2" id="KW-0677">Repeat</keyword>
<accession>A0ABQ6NBH6</accession>
<dbReference type="InterPro" id="IPR032675">
    <property type="entry name" value="LRR_dom_sf"/>
</dbReference>
<proteinExistence type="predicted"/>
<keyword evidence="3" id="KW-1133">Transmembrane helix</keyword>
<gene>
    <name evidence="4" type="ORF">TeGR_g2961</name>
</gene>
<dbReference type="PANTHER" id="PTHR45617">
    <property type="entry name" value="LEUCINE RICH REPEAT FAMILY PROTEIN"/>
    <property type="match status" value="1"/>
</dbReference>
<feature type="non-terminal residue" evidence="4">
    <location>
        <position position="1"/>
    </location>
</feature>
<keyword evidence="5" id="KW-1185">Reference proteome</keyword>
<feature type="transmembrane region" description="Helical" evidence="3">
    <location>
        <begin position="50"/>
        <end position="70"/>
    </location>
</feature>
<feature type="transmembrane region" description="Helical" evidence="3">
    <location>
        <begin position="21"/>
        <end position="44"/>
    </location>
</feature>
<dbReference type="EMBL" id="BRYB01006223">
    <property type="protein sequence ID" value="GMI52414.1"/>
    <property type="molecule type" value="Genomic_DNA"/>
</dbReference>
<evidence type="ECO:0000313" key="4">
    <source>
        <dbReference type="EMBL" id="GMI52414.1"/>
    </source>
</evidence>
<dbReference type="Gene3D" id="3.80.10.10">
    <property type="entry name" value="Ribonuclease Inhibitor"/>
    <property type="match status" value="3"/>
</dbReference>
<keyword evidence="3" id="KW-0472">Membrane</keyword>
<organism evidence="4 5">
    <name type="scientific">Tetraparma gracilis</name>
    <dbReference type="NCBI Taxonomy" id="2962635"/>
    <lineage>
        <taxon>Eukaryota</taxon>
        <taxon>Sar</taxon>
        <taxon>Stramenopiles</taxon>
        <taxon>Ochrophyta</taxon>
        <taxon>Bolidophyceae</taxon>
        <taxon>Parmales</taxon>
        <taxon>Triparmaceae</taxon>
        <taxon>Tetraparma</taxon>
    </lineage>
</organism>
<evidence type="ECO:0000256" key="1">
    <source>
        <dbReference type="ARBA" id="ARBA00022614"/>
    </source>
</evidence>
<evidence type="ECO:0000313" key="5">
    <source>
        <dbReference type="Proteomes" id="UP001165060"/>
    </source>
</evidence>
<sequence length="817" mass="90450">VLDGIQKESSRAFAQDLRFRDYFGISGVFVAVALTAQICLAVILGFRAEAVGISAVQVVCLHGIAVFAASKLFNSAVYWRSLVEGLFDVQEGNVDPLEAWNKIPAAKRLKKWHNANFAIETGGNYSLLLIIGPEVFELMVQAANANFMAGYLDWPALSFYGTLISTNCILFGVCMLSDERFVSPSVIITVDVIMDASYIMFNIFYISNPASYWAIIIPLALSVNALSKGFKRHGLESVNHALIKQNVRKKNDESKANGTFEHDAIVELAERFNAGAENNRKEIRPPSGFDEFAPRLFTEDSGDVAADTLLMECVLPGVTPGQAFTFDCRYTPEEKGTGTEKVLQVMSDSYEVSHAKQLGSSVARLVSKRDFVGDTVWKKLKLEGVSDMFLSPKLYFKGGLLADSTCGFGVDLNPNEDGWELDVSECELEELGRWREAFADLEVLDLRDNELAKLPGWLGEGRMENLRELRASNNKLRNFTFVSWRESVGGVNSTALEVVDLRNNEIAELPYDVMDVEGEELRLLFDGNPCAEEVDWSGLEKDRLPVRMGVGYDNGGFASSLRVLKLGRNELDKSMFEELVAANFTRIEELDVSWNALGRIGEEVRGQKKLRRLDVSGNSGIGARDLVAAPPDLEMLYASFCGVDDITGEQAVELQDRNMVLHGNPVTWITWTYQNQLTKIPAWLRMLEKVTYADLGYCDVKEIKGGAFPASLEELNIQNQLAGLRLHPDSFEGLSKLWSLDISTNKLTEDDMHPGLFGDTKLEYLYFLGNPGMLNFDAAALFPGSSGQQLLWLGLENCGLTGIGGDASIWDKTLASR</sequence>
<dbReference type="SUPFAM" id="SSF52058">
    <property type="entry name" value="L domain-like"/>
    <property type="match status" value="1"/>
</dbReference>
<evidence type="ECO:0000256" key="2">
    <source>
        <dbReference type="ARBA" id="ARBA00022737"/>
    </source>
</evidence>